<dbReference type="InterPro" id="IPR007197">
    <property type="entry name" value="rSAM"/>
</dbReference>
<dbReference type="SMART" id="SM00729">
    <property type="entry name" value="Elp3"/>
    <property type="match status" value="1"/>
</dbReference>
<evidence type="ECO:0000256" key="4">
    <source>
        <dbReference type="ARBA" id="ARBA00022723"/>
    </source>
</evidence>
<dbReference type="SFLD" id="SFLDS00029">
    <property type="entry name" value="Radical_SAM"/>
    <property type="match status" value="1"/>
</dbReference>
<dbReference type="InterPro" id="IPR034428">
    <property type="entry name" value="ThiH/NoCL/HydG-like"/>
</dbReference>
<dbReference type="InterPro" id="IPR006638">
    <property type="entry name" value="Elp3/MiaA/NifB-like_rSAM"/>
</dbReference>
<dbReference type="Gene3D" id="3.20.20.70">
    <property type="entry name" value="Aldolase class I"/>
    <property type="match status" value="1"/>
</dbReference>
<dbReference type="SMART" id="SM00876">
    <property type="entry name" value="BATS"/>
    <property type="match status" value="1"/>
</dbReference>
<evidence type="ECO:0000256" key="3">
    <source>
        <dbReference type="ARBA" id="ARBA00022691"/>
    </source>
</evidence>
<dbReference type="InterPro" id="IPR058240">
    <property type="entry name" value="rSAM_sf"/>
</dbReference>
<keyword evidence="3" id="KW-0949">S-adenosyl-L-methionine</keyword>
<dbReference type="GO" id="GO:0042364">
    <property type="term" value="P:water-soluble vitamin biosynthetic process"/>
    <property type="evidence" value="ECO:0007669"/>
    <property type="project" value="UniProtKB-ARBA"/>
</dbReference>
<dbReference type="PANTHER" id="PTHR43583:SF2">
    <property type="entry name" value="THIAZOLE BIOSYNTHESIS PROTEIN"/>
    <property type="match status" value="1"/>
</dbReference>
<sequence length="489" mass="55949">MIMSKAEIDRWVSQVIKPEQIERYLVNGHDFIDDSFIQETLLKNKNPDKSRIREIIAKSLELQRLEPEETAALLNCEDEELWEEMYKAGGQIKEKVYGRRIVFFAPLYISNYCVNSCVYCGFRSENDKSIRKQLTMEEVAAEVRALVSKGHKRLIVVFGEHPLSDVHFIAKTLETVYSTKEGRGEIRRCNVNAAPMSIEDLEILRDVGIGTFQVFQETYHHETYKKLHPRGIKANYGWRLYALHRAMEAGVDDVGIGALFGLYDPKFEVMGLLMHTIDLEKRFGGVGPHTISFPRLEPASNTPFTRKSKYLVDDKTFKKLVTVIRLSVPYTGMILTARETPEVRRDIIPVGVTQIDAGSNIGIGAYSTDTVDYDRQQFILGDNRSLDEVIREMAESGRITSFCTADYRCGRTGNYFMDIAKKGKIHHLCMPNAILTFKEYLLDYASEETKKVGEKLIQKELEALPSEALRNTVKEMLTRIEKGERDLFL</sequence>
<dbReference type="SUPFAM" id="SSF102114">
    <property type="entry name" value="Radical SAM enzymes"/>
    <property type="match status" value="1"/>
</dbReference>
<keyword evidence="4" id="KW-0479">Metal-binding</keyword>
<evidence type="ECO:0000256" key="2">
    <source>
        <dbReference type="ARBA" id="ARBA00022485"/>
    </source>
</evidence>
<dbReference type="CDD" id="cd01335">
    <property type="entry name" value="Radical_SAM"/>
    <property type="match status" value="1"/>
</dbReference>
<dbReference type="Pfam" id="PF04055">
    <property type="entry name" value="Radical_SAM"/>
    <property type="match status" value="1"/>
</dbReference>
<keyword evidence="2" id="KW-0004">4Fe-4S</keyword>
<organism evidence="9 10">
    <name type="scientific">Thermosyntropha lipolytica DSM 11003</name>
    <dbReference type="NCBI Taxonomy" id="1123382"/>
    <lineage>
        <taxon>Bacteria</taxon>
        <taxon>Bacillati</taxon>
        <taxon>Bacillota</taxon>
        <taxon>Clostridia</taxon>
        <taxon>Eubacteriales</taxon>
        <taxon>Syntrophomonadaceae</taxon>
        <taxon>Thermosyntropha</taxon>
    </lineage>
</organism>
<evidence type="ECO:0000256" key="6">
    <source>
        <dbReference type="ARBA" id="ARBA00023014"/>
    </source>
</evidence>
<dbReference type="InterPro" id="IPR010722">
    <property type="entry name" value="BATS_dom"/>
</dbReference>
<keyword evidence="5" id="KW-0408">Iron</keyword>
<dbReference type="GO" id="GO:0051539">
    <property type="term" value="F:4 iron, 4 sulfur cluster binding"/>
    <property type="evidence" value="ECO:0007669"/>
    <property type="project" value="UniProtKB-KW"/>
</dbReference>
<dbReference type="GO" id="GO:0003824">
    <property type="term" value="F:catalytic activity"/>
    <property type="evidence" value="ECO:0007669"/>
    <property type="project" value="InterPro"/>
</dbReference>
<name>A0A1M5N1S3_9FIRM</name>
<keyword evidence="6" id="KW-0411">Iron-sulfur</keyword>
<dbReference type="OrthoDB" id="9801120at2"/>
<keyword evidence="10" id="KW-1185">Reference proteome</keyword>
<dbReference type="Pfam" id="PF06968">
    <property type="entry name" value="BATS"/>
    <property type="match status" value="1"/>
</dbReference>
<dbReference type="EMBL" id="FQWY01000014">
    <property type="protein sequence ID" value="SHG83508.1"/>
    <property type="molecule type" value="Genomic_DNA"/>
</dbReference>
<dbReference type="InterPro" id="IPR024007">
    <property type="entry name" value="FeFe-hyd_mat_HydG"/>
</dbReference>
<feature type="domain" description="Radical SAM core" evidence="8">
    <location>
        <begin position="99"/>
        <end position="338"/>
    </location>
</feature>
<evidence type="ECO:0000259" key="8">
    <source>
        <dbReference type="PROSITE" id="PS51918"/>
    </source>
</evidence>
<evidence type="ECO:0000313" key="10">
    <source>
        <dbReference type="Proteomes" id="UP000242329"/>
    </source>
</evidence>
<comment type="cofactor">
    <cofactor evidence="7">
        <name>[2Fe-2S] cluster</name>
        <dbReference type="ChEBI" id="CHEBI:190135"/>
    </cofactor>
</comment>
<evidence type="ECO:0000256" key="7">
    <source>
        <dbReference type="ARBA" id="ARBA00034078"/>
    </source>
</evidence>
<dbReference type="Proteomes" id="UP000242329">
    <property type="component" value="Unassembled WGS sequence"/>
</dbReference>
<dbReference type="RefSeq" id="WP_143156873.1">
    <property type="nucleotide sequence ID" value="NZ_FQWY01000014.1"/>
</dbReference>
<comment type="cofactor">
    <cofactor evidence="1">
        <name>[4Fe-4S] cluster</name>
        <dbReference type="ChEBI" id="CHEBI:49883"/>
    </cofactor>
</comment>
<evidence type="ECO:0000256" key="5">
    <source>
        <dbReference type="ARBA" id="ARBA00023004"/>
    </source>
</evidence>
<evidence type="ECO:0000256" key="1">
    <source>
        <dbReference type="ARBA" id="ARBA00001966"/>
    </source>
</evidence>
<dbReference type="PANTHER" id="PTHR43583">
    <property type="entry name" value="2-IMINOACETATE SYNTHASE"/>
    <property type="match status" value="1"/>
</dbReference>
<proteinExistence type="predicted"/>
<dbReference type="AlphaFoldDB" id="A0A1M5N1S3"/>
<dbReference type="STRING" id="1123382.SAMN02745221_01077"/>
<dbReference type="GO" id="GO:0046872">
    <property type="term" value="F:metal ion binding"/>
    <property type="evidence" value="ECO:0007669"/>
    <property type="project" value="UniProtKB-KW"/>
</dbReference>
<gene>
    <name evidence="9" type="ORF">SAMN02745221_01077</name>
</gene>
<dbReference type="InterPro" id="IPR013785">
    <property type="entry name" value="Aldolase_TIM"/>
</dbReference>
<dbReference type="PROSITE" id="PS51918">
    <property type="entry name" value="RADICAL_SAM"/>
    <property type="match status" value="1"/>
</dbReference>
<dbReference type="GO" id="GO:0044272">
    <property type="term" value="P:sulfur compound biosynthetic process"/>
    <property type="evidence" value="ECO:0007669"/>
    <property type="project" value="UniProtKB-ARBA"/>
</dbReference>
<accession>A0A1M5N1S3</accession>
<dbReference type="SFLD" id="SFLDG01060">
    <property type="entry name" value="BATS_domain_containing"/>
    <property type="match status" value="1"/>
</dbReference>
<evidence type="ECO:0000313" key="9">
    <source>
        <dbReference type="EMBL" id="SHG83508.1"/>
    </source>
</evidence>
<dbReference type="SFLD" id="SFLDG01081">
    <property type="entry name" value="cleavage_of_the_Ca-Cb_bond_in"/>
    <property type="match status" value="1"/>
</dbReference>
<reference evidence="10" key="1">
    <citation type="submission" date="2016-11" db="EMBL/GenBank/DDBJ databases">
        <authorList>
            <person name="Varghese N."/>
            <person name="Submissions S."/>
        </authorList>
    </citation>
    <scope>NUCLEOTIDE SEQUENCE [LARGE SCALE GENOMIC DNA]</scope>
    <source>
        <strain evidence="10">DSM 11003</strain>
    </source>
</reference>
<protein>
    <submittedName>
        <fullName evidence="9">Iron-only hydrogenase maturation protein HydG</fullName>
    </submittedName>
</protein>
<dbReference type="NCBIfam" id="TIGR03955">
    <property type="entry name" value="rSAM_HydG"/>
    <property type="match status" value="1"/>
</dbReference>